<feature type="non-terminal residue" evidence="1">
    <location>
        <position position="139"/>
    </location>
</feature>
<dbReference type="EMBL" id="BARV01007607">
    <property type="protein sequence ID" value="GAI10267.1"/>
    <property type="molecule type" value="Genomic_DNA"/>
</dbReference>
<dbReference type="AlphaFoldDB" id="X1KT52"/>
<evidence type="ECO:0008006" key="2">
    <source>
        <dbReference type="Google" id="ProtNLM"/>
    </source>
</evidence>
<sequence>MGKITPTIKDLICHPYPITSEISPDGKKVAFILVKTNWSKNRYERICYIYDIETSKTFQLTQGKSITSLRWYNNSSLAVLKSLDGESKAEKKEQIWVYEELYGDGSAITNQATGIQAFEPYERGFVYLANNLEKKKRKK</sequence>
<protein>
    <recommendedName>
        <fullName evidence="2">Dipeptidylpeptidase IV N-terminal domain-containing protein</fullName>
    </recommendedName>
</protein>
<accession>X1KT52</accession>
<dbReference type="Gene3D" id="2.120.10.30">
    <property type="entry name" value="TolB, C-terminal domain"/>
    <property type="match status" value="1"/>
</dbReference>
<proteinExistence type="predicted"/>
<reference evidence="1" key="1">
    <citation type="journal article" date="2014" name="Front. Microbiol.">
        <title>High frequency of phylogenetically diverse reductive dehalogenase-homologous genes in deep subseafloor sedimentary metagenomes.</title>
        <authorList>
            <person name="Kawai M."/>
            <person name="Futagami T."/>
            <person name="Toyoda A."/>
            <person name="Takaki Y."/>
            <person name="Nishi S."/>
            <person name="Hori S."/>
            <person name="Arai W."/>
            <person name="Tsubouchi T."/>
            <person name="Morono Y."/>
            <person name="Uchiyama I."/>
            <person name="Ito T."/>
            <person name="Fujiyama A."/>
            <person name="Inagaki F."/>
            <person name="Takami H."/>
        </authorList>
    </citation>
    <scope>NUCLEOTIDE SEQUENCE</scope>
    <source>
        <strain evidence="1">Expedition CK06-06</strain>
    </source>
</reference>
<dbReference type="InterPro" id="IPR011042">
    <property type="entry name" value="6-blade_b-propeller_TolB-like"/>
</dbReference>
<gene>
    <name evidence="1" type="ORF">S06H3_15452</name>
</gene>
<dbReference type="SUPFAM" id="SSF82171">
    <property type="entry name" value="DPP6 N-terminal domain-like"/>
    <property type="match status" value="1"/>
</dbReference>
<organism evidence="1">
    <name type="scientific">marine sediment metagenome</name>
    <dbReference type="NCBI Taxonomy" id="412755"/>
    <lineage>
        <taxon>unclassified sequences</taxon>
        <taxon>metagenomes</taxon>
        <taxon>ecological metagenomes</taxon>
    </lineage>
</organism>
<name>X1KT52_9ZZZZ</name>
<evidence type="ECO:0000313" key="1">
    <source>
        <dbReference type="EMBL" id="GAI10267.1"/>
    </source>
</evidence>
<comment type="caution">
    <text evidence="1">The sequence shown here is derived from an EMBL/GenBank/DDBJ whole genome shotgun (WGS) entry which is preliminary data.</text>
</comment>